<evidence type="ECO:0000256" key="1">
    <source>
        <dbReference type="ARBA" id="ARBA00022553"/>
    </source>
</evidence>
<dbReference type="CDD" id="cd00156">
    <property type="entry name" value="REC"/>
    <property type="match status" value="1"/>
</dbReference>
<dbReference type="InterPro" id="IPR001789">
    <property type="entry name" value="Sig_transdc_resp-reg_receiver"/>
</dbReference>
<evidence type="ECO:0000313" key="8">
    <source>
        <dbReference type="EMBL" id="MPM55571.1"/>
    </source>
</evidence>
<evidence type="ECO:0000256" key="4">
    <source>
        <dbReference type="ARBA" id="ARBA00023125"/>
    </source>
</evidence>
<keyword evidence="5" id="KW-0804">Transcription</keyword>
<dbReference type="InterPro" id="IPR001867">
    <property type="entry name" value="OmpR/PhoB-type_DNA-bd"/>
</dbReference>
<dbReference type="Pfam" id="PF00072">
    <property type="entry name" value="Response_reg"/>
    <property type="match status" value="1"/>
</dbReference>
<dbReference type="AlphaFoldDB" id="A0A645ATD0"/>
<evidence type="ECO:0000256" key="5">
    <source>
        <dbReference type="ARBA" id="ARBA00023163"/>
    </source>
</evidence>
<dbReference type="PROSITE" id="PS50110">
    <property type="entry name" value="RESPONSE_REGULATORY"/>
    <property type="match status" value="1"/>
</dbReference>
<dbReference type="Pfam" id="PF00486">
    <property type="entry name" value="Trans_reg_C"/>
    <property type="match status" value="1"/>
</dbReference>
<comment type="caution">
    <text evidence="8">The sequence shown here is derived from an EMBL/GenBank/DDBJ whole genome shotgun (WGS) entry which is preliminary data.</text>
</comment>
<keyword evidence="4" id="KW-0238">DNA-binding</keyword>
<dbReference type="GO" id="GO:0000976">
    <property type="term" value="F:transcription cis-regulatory region binding"/>
    <property type="evidence" value="ECO:0007669"/>
    <property type="project" value="TreeGrafter"/>
</dbReference>
<organism evidence="8">
    <name type="scientific">bioreactor metagenome</name>
    <dbReference type="NCBI Taxonomy" id="1076179"/>
    <lineage>
        <taxon>unclassified sequences</taxon>
        <taxon>metagenomes</taxon>
        <taxon>ecological metagenomes</taxon>
    </lineage>
</organism>
<evidence type="ECO:0000259" key="7">
    <source>
        <dbReference type="PROSITE" id="PS51755"/>
    </source>
</evidence>
<dbReference type="InterPro" id="IPR016032">
    <property type="entry name" value="Sig_transdc_resp-reg_C-effctor"/>
</dbReference>
<dbReference type="PANTHER" id="PTHR48111">
    <property type="entry name" value="REGULATOR OF RPOS"/>
    <property type="match status" value="1"/>
</dbReference>
<evidence type="ECO:0000256" key="3">
    <source>
        <dbReference type="ARBA" id="ARBA00023015"/>
    </source>
</evidence>
<dbReference type="GO" id="GO:0006355">
    <property type="term" value="P:regulation of DNA-templated transcription"/>
    <property type="evidence" value="ECO:0007669"/>
    <property type="project" value="InterPro"/>
</dbReference>
<dbReference type="InterPro" id="IPR011006">
    <property type="entry name" value="CheY-like_superfamily"/>
</dbReference>
<dbReference type="GO" id="GO:0032993">
    <property type="term" value="C:protein-DNA complex"/>
    <property type="evidence" value="ECO:0007669"/>
    <property type="project" value="TreeGrafter"/>
</dbReference>
<dbReference type="InterPro" id="IPR036388">
    <property type="entry name" value="WH-like_DNA-bd_sf"/>
</dbReference>
<keyword evidence="1" id="KW-0597">Phosphoprotein</keyword>
<dbReference type="CDD" id="cd00383">
    <property type="entry name" value="trans_reg_C"/>
    <property type="match status" value="1"/>
</dbReference>
<dbReference type="SUPFAM" id="SSF52172">
    <property type="entry name" value="CheY-like"/>
    <property type="match status" value="1"/>
</dbReference>
<evidence type="ECO:0000259" key="6">
    <source>
        <dbReference type="PROSITE" id="PS50110"/>
    </source>
</evidence>
<protein>
    <submittedName>
        <fullName evidence="8">Transcriptional regulatory protein WalR</fullName>
    </submittedName>
</protein>
<dbReference type="SUPFAM" id="SSF46894">
    <property type="entry name" value="C-terminal effector domain of the bipartite response regulators"/>
    <property type="match status" value="1"/>
</dbReference>
<dbReference type="SMART" id="SM00448">
    <property type="entry name" value="REC"/>
    <property type="match status" value="1"/>
</dbReference>
<evidence type="ECO:0000256" key="2">
    <source>
        <dbReference type="ARBA" id="ARBA00023012"/>
    </source>
</evidence>
<dbReference type="PROSITE" id="PS51755">
    <property type="entry name" value="OMPR_PHOB"/>
    <property type="match status" value="1"/>
</dbReference>
<feature type="domain" description="OmpR/PhoB-type" evidence="7">
    <location>
        <begin position="119"/>
        <end position="223"/>
    </location>
</feature>
<feature type="domain" description="Response regulatory" evidence="6">
    <location>
        <begin position="5"/>
        <end position="118"/>
    </location>
</feature>
<dbReference type="Gene3D" id="3.40.50.2300">
    <property type="match status" value="1"/>
</dbReference>
<dbReference type="GO" id="GO:0000156">
    <property type="term" value="F:phosphorelay response regulator activity"/>
    <property type="evidence" value="ECO:0007669"/>
    <property type="project" value="TreeGrafter"/>
</dbReference>
<accession>A0A645ATD0</accession>
<reference evidence="8" key="1">
    <citation type="submission" date="2019-08" db="EMBL/GenBank/DDBJ databases">
        <authorList>
            <person name="Kucharzyk K."/>
            <person name="Murdoch R.W."/>
            <person name="Higgins S."/>
            <person name="Loffler F."/>
        </authorList>
    </citation>
    <scope>NUCLEOTIDE SEQUENCE</scope>
</reference>
<dbReference type="EMBL" id="VSSQ01015332">
    <property type="protein sequence ID" value="MPM55571.1"/>
    <property type="molecule type" value="Genomic_DNA"/>
</dbReference>
<dbReference type="Gene3D" id="1.10.10.10">
    <property type="entry name" value="Winged helix-like DNA-binding domain superfamily/Winged helix DNA-binding domain"/>
    <property type="match status" value="1"/>
</dbReference>
<keyword evidence="3" id="KW-0805">Transcription regulation</keyword>
<sequence length="228" mass="25457">MLPVTLALVDDDTEYCEFLAQHLRAQGVEVQAFSDSSDLLADMAPYRFDFYVLDLMLPGVDGAELIRILRKRTQAGVLIVSGRLGPEVFAEVINAGADMYLTKPVTFEQVELAIRAVHRRIMTTAKTATAWKLDKRRSILTAPDSQIVELSPTDLILMECFLKAQGAVVTREQIRELLEGTSAAESDNNLHATIYRLRRRIERVTPLAVPLQSQQKVGYQFRAPLIAG</sequence>
<dbReference type="InterPro" id="IPR039420">
    <property type="entry name" value="WalR-like"/>
</dbReference>
<keyword evidence="2" id="KW-0902">Two-component regulatory system</keyword>
<gene>
    <name evidence="8" type="primary">walR_53</name>
    <name evidence="8" type="ORF">SDC9_102368</name>
</gene>
<name>A0A645ATD0_9ZZZZ</name>
<dbReference type="SMART" id="SM00862">
    <property type="entry name" value="Trans_reg_C"/>
    <property type="match status" value="1"/>
</dbReference>
<dbReference type="GO" id="GO:0005829">
    <property type="term" value="C:cytosol"/>
    <property type="evidence" value="ECO:0007669"/>
    <property type="project" value="TreeGrafter"/>
</dbReference>
<dbReference type="PANTHER" id="PTHR48111:SF22">
    <property type="entry name" value="REGULATOR OF RPOS"/>
    <property type="match status" value="1"/>
</dbReference>
<proteinExistence type="predicted"/>